<evidence type="ECO:0000313" key="2">
    <source>
        <dbReference type="EMBL" id="OTP75056.1"/>
    </source>
</evidence>
<dbReference type="GO" id="GO:0004803">
    <property type="term" value="F:transposase activity"/>
    <property type="evidence" value="ECO:0007669"/>
    <property type="project" value="TreeGrafter"/>
</dbReference>
<dbReference type="Gene3D" id="1.10.10.60">
    <property type="entry name" value="Homeodomain-like"/>
    <property type="match status" value="1"/>
</dbReference>
<organism evidence="2 3">
    <name type="scientific">Caballeronia sordidicola</name>
    <name type="common">Burkholderia sordidicola</name>
    <dbReference type="NCBI Taxonomy" id="196367"/>
    <lineage>
        <taxon>Bacteria</taxon>
        <taxon>Pseudomonadati</taxon>
        <taxon>Pseudomonadota</taxon>
        <taxon>Betaproteobacteria</taxon>
        <taxon>Burkholderiales</taxon>
        <taxon>Burkholderiaceae</taxon>
        <taxon>Caballeronia</taxon>
    </lineage>
</organism>
<protein>
    <submittedName>
        <fullName evidence="2">Mobile element protein</fullName>
    </submittedName>
</protein>
<reference evidence="2 3" key="1">
    <citation type="submission" date="2017-03" db="EMBL/GenBank/DDBJ databases">
        <title>Genome analysis of strain PAMC 26510.</title>
        <authorList>
            <person name="Oh H.-M."/>
            <person name="Yang J.-A."/>
        </authorList>
    </citation>
    <scope>NUCLEOTIDE SEQUENCE [LARGE SCALE GENOMIC DNA]</scope>
    <source>
        <strain evidence="2 3">PAMC 26510</strain>
    </source>
</reference>
<comment type="caution">
    <text evidence="2">The sequence shown here is derived from an EMBL/GenBank/DDBJ whole genome shotgun (WGS) entry which is preliminary data.</text>
</comment>
<dbReference type="PANTHER" id="PTHR10948:SF23">
    <property type="entry name" value="TRANSPOSASE INSI FOR INSERTION SEQUENCE ELEMENT IS30A-RELATED"/>
    <property type="match status" value="1"/>
</dbReference>
<dbReference type="InterPro" id="IPR051917">
    <property type="entry name" value="Transposase-Integrase"/>
</dbReference>
<dbReference type="SUPFAM" id="SSF46689">
    <property type="entry name" value="Homeodomain-like"/>
    <property type="match status" value="1"/>
</dbReference>
<dbReference type="InterPro" id="IPR025246">
    <property type="entry name" value="IS30-like_HTH"/>
</dbReference>
<dbReference type="Proteomes" id="UP000194546">
    <property type="component" value="Unassembled WGS sequence"/>
</dbReference>
<name>A0A242MVZ4_CABSO</name>
<evidence type="ECO:0000259" key="1">
    <source>
        <dbReference type="Pfam" id="PF13936"/>
    </source>
</evidence>
<dbReference type="AlphaFoldDB" id="A0A242MVZ4"/>
<feature type="domain" description="Transposase IS30-like HTH" evidence="1">
    <location>
        <begin position="6"/>
        <end position="49"/>
    </location>
</feature>
<dbReference type="InterPro" id="IPR009057">
    <property type="entry name" value="Homeodomain-like_sf"/>
</dbReference>
<dbReference type="PANTHER" id="PTHR10948">
    <property type="entry name" value="TRANSPOSASE"/>
    <property type="match status" value="1"/>
</dbReference>
<proteinExistence type="predicted"/>
<accession>A0A242MVZ4</accession>
<sequence length="221" mass="24313">MPEKTSYRQLQPEERLTIASLHLQGMSMRTIARILGRSAGTISRELMRNSSPVGYASLPAAALCTARRHIARRPSKLGPQSVCWRIVLTLLEWKWSPQQISGTLKRIIRPTRPSRSHTKPSTRLSMLSRAVNCAANSLPACATATARACHALGAQTGADRFPTWSVSTCDRPKLKTACCQVTGKATSSRVQTTNPLSVSWSSAPAVWCCLPRWRTPPPLQR</sequence>
<dbReference type="GO" id="GO:0032196">
    <property type="term" value="P:transposition"/>
    <property type="evidence" value="ECO:0007669"/>
    <property type="project" value="TreeGrafter"/>
</dbReference>
<evidence type="ECO:0000313" key="3">
    <source>
        <dbReference type="Proteomes" id="UP000194546"/>
    </source>
</evidence>
<dbReference type="EMBL" id="NBTY01000076">
    <property type="protein sequence ID" value="OTP75056.1"/>
    <property type="molecule type" value="Genomic_DNA"/>
</dbReference>
<dbReference type="GO" id="GO:0005829">
    <property type="term" value="C:cytosol"/>
    <property type="evidence" value="ECO:0007669"/>
    <property type="project" value="TreeGrafter"/>
</dbReference>
<gene>
    <name evidence="2" type="ORF">PAMC26510_15170</name>
</gene>
<dbReference type="Pfam" id="PF13936">
    <property type="entry name" value="HTH_38"/>
    <property type="match status" value="1"/>
</dbReference>